<protein>
    <recommendedName>
        <fullName evidence="2">histidine kinase</fullName>
        <ecNumber evidence="2">2.7.13.3</ecNumber>
    </recommendedName>
</protein>
<dbReference type="SMART" id="SM00387">
    <property type="entry name" value="HATPase_c"/>
    <property type="match status" value="1"/>
</dbReference>
<gene>
    <name evidence="11" type="ORF">SAMN05192553_104286</name>
</gene>
<reference evidence="12" key="1">
    <citation type="submission" date="2016-10" db="EMBL/GenBank/DDBJ databases">
        <authorList>
            <person name="Varghese N."/>
            <person name="Submissions S."/>
        </authorList>
    </citation>
    <scope>NUCLEOTIDE SEQUENCE [LARGE SCALE GENOMIC DNA]</scope>
    <source>
        <strain evidence="12">IBRC-M 10761</strain>
    </source>
</reference>
<dbReference type="InterPro" id="IPR003594">
    <property type="entry name" value="HATPase_dom"/>
</dbReference>
<evidence type="ECO:0000256" key="3">
    <source>
        <dbReference type="ARBA" id="ARBA00022553"/>
    </source>
</evidence>
<dbReference type="CDD" id="cd17534">
    <property type="entry name" value="REC_DC-like"/>
    <property type="match status" value="1"/>
</dbReference>
<sequence length="401" mass="45135">MRDFTNSERMFSLKILITEDDTVSALLLKKALEKNHHQIIGMADSGEMALEILENNRADIVMMDINLSGKLDGIKTTEIINEKYNIPVVYLTASSDSETLQKVAVTNPSAYVIKPFNIRELNMVIELAIFKDKKEKELQSLNNELEEKVKKRTADLNEANKELQKALEKERELSELKSRIVQNVSHGFKTPLTSILSSAQLLKLYAEKDHPFKVKIVKHATKIENSVRNLNSLLTSVLFFGKADADKMNYKPVRIYTSAFLNEVVDMVKAGVENDVKIITDFDKLPKMITSDMDLLYQILENLLSNAVKYSKDGGTVTFTVRHENEVLKLSIKDQGIGISDGEQSQLFDRFFRAKNVGLREGSGLGLSIVKKCIEVIGGNISFTSKINKGTEFKLEIPAKK</sequence>
<dbReference type="InterPro" id="IPR011006">
    <property type="entry name" value="CheY-like_superfamily"/>
</dbReference>
<dbReference type="InterPro" id="IPR004358">
    <property type="entry name" value="Sig_transdc_His_kin-like_C"/>
</dbReference>
<feature type="domain" description="Response regulatory" evidence="10">
    <location>
        <begin position="14"/>
        <end position="129"/>
    </location>
</feature>
<dbReference type="InterPro" id="IPR005467">
    <property type="entry name" value="His_kinase_dom"/>
</dbReference>
<dbReference type="PRINTS" id="PR00344">
    <property type="entry name" value="BCTRLSENSOR"/>
</dbReference>
<dbReference type="Gene3D" id="3.30.565.10">
    <property type="entry name" value="Histidine kinase-like ATPase, C-terminal domain"/>
    <property type="match status" value="1"/>
</dbReference>
<keyword evidence="5 11" id="KW-0418">Kinase</keyword>
<evidence type="ECO:0000256" key="8">
    <source>
        <dbReference type="SAM" id="Coils"/>
    </source>
</evidence>
<dbReference type="Pfam" id="PF00512">
    <property type="entry name" value="HisKA"/>
    <property type="match status" value="1"/>
</dbReference>
<dbReference type="PANTHER" id="PTHR43711">
    <property type="entry name" value="TWO-COMPONENT HISTIDINE KINASE"/>
    <property type="match status" value="1"/>
</dbReference>
<dbReference type="Gene3D" id="1.10.287.130">
    <property type="match status" value="1"/>
</dbReference>
<dbReference type="SUPFAM" id="SSF52172">
    <property type="entry name" value="CheY-like"/>
    <property type="match status" value="1"/>
</dbReference>
<name>A0A1H6ZL12_9BACT</name>
<evidence type="ECO:0000313" key="12">
    <source>
        <dbReference type="Proteomes" id="UP000199403"/>
    </source>
</evidence>
<dbReference type="SMART" id="SM00388">
    <property type="entry name" value="HisKA"/>
    <property type="match status" value="1"/>
</dbReference>
<dbReference type="AlphaFoldDB" id="A0A1H6ZL12"/>
<evidence type="ECO:0000256" key="6">
    <source>
        <dbReference type="ARBA" id="ARBA00023012"/>
    </source>
</evidence>
<dbReference type="InterPro" id="IPR050736">
    <property type="entry name" value="Sensor_HK_Regulatory"/>
</dbReference>
<dbReference type="InterPro" id="IPR001789">
    <property type="entry name" value="Sig_transdc_resp-reg_receiver"/>
</dbReference>
<dbReference type="Proteomes" id="UP000199403">
    <property type="component" value="Unassembled WGS sequence"/>
</dbReference>
<dbReference type="STRING" id="1416801.SAMN05192553_104286"/>
<dbReference type="EMBL" id="FNZH01000004">
    <property type="protein sequence ID" value="SEJ49505.1"/>
    <property type="molecule type" value="Genomic_DNA"/>
</dbReference>
<feature type="domain" description="Histidine kinase" evidence="9">
    <location>
        <begin position="183"/>
        <end position="401"/>
    </location>
</feature>
<dbReference type="PROSITE" id="PS50109">
    <property type="entry name" value="HIS_KIN"/>
    <property type="match status" value="1"/>
</dbReference>
<keyword evidence="12" id="KW-1185">Reference proteome</keyword>
<proteinExistence type="predicted"/>
<comment type="catalytic activity">
    <reaction evidence="1">
        <text>ATP + protein L-histidine = ADP + protein N-phospho-L-histidine.</text>
        <dbReference type="EC" id="2.7.13.3"/>
    </reaction>
</comment>
<feature type="modified residue" description="4-aspartylphosphate" evidence="7">
    <location>
        <position position="64"/>
    </location>
</feature>
<keyword evidence="6" id="KW-0902">Two-component regulatory system</keyword>
<accession>A0A1H6ZL12</accession>
<dbReference type="GO" id="GO:0000155">
    <property type="term" value="F:phosphorelay sensor kinase activity"/>
    <property type="evidence" value="ECO:0007669"/>
    <property type="project" value="InterPro"/>
</dbReference>
<evidence type="ECO:0000313" key="11">
    <source>
        <dbReference type="EMBL" id="SEJ49505.1"/>
    </source>
</evidence>
<dbReference type="FunFam" id="3.30.565.10:FF:000006">
    <property type="entry name" value="Sensor histidine kinase WalK"/>
    <property type="match status" value="1"/>
</dbReference>
<keyword evidence="4" id="KW-0808">Transferase</keyword>
<dbReference type="Pfam" id="PF00072">
    <property type="entry name" value="Response_reg"/>
    <property type="match status" value="1"/>
</dbReference>
<dbReference type="SMART" id="SM00448">
    <property type="entry name" value="REC"/>
    <property type="match status" value="1"/>
</dbReference>
<dbReference type="Pfam" id="PF02518">
    <property type="entry name" value="HATPase_c"/>
    <property type="match status" value="1"/>
</dbReference>
<dbReference type="InterPro" id="IPR036097">
    <property type="entry name" value="HisK_dim/P_sf"/>
</dbReference>
<evidence type="ECO:0000256" key="4">
    <source>
        <dbReference type="ARBA" id="ARBA00022679"/>
    </source>
</evidence>
<dbReference type="EC" id="2.7.13.3" evidence="2"/>
<organism evidence="11 12">
    <name type="scientific">Cyclobacterium xiamenense</name>
    <dbReference type="NCBI Taxonomy" id="1297121"/>
    <lineage>
        <taxon>Bacteria</taxon>
        <taxon>Pseudomonadati</taxon>
        <taxon>Bacteroidota</taxon>
        <taxon>Cytophagia</taxon>
        <taxon>Cytophagales</taxon>
        <taxon>Cyclobacteriaceae</taxon>
        <taxon>Cyclobacterium</taxon>
    </lineage>
</organism>
<dbReference type="CDD" id="cd00082">
    <property type="entry name" value="HisKA"/>
    <property type="match status" value="1"/>
</dbReference>
<keyword evidence="3 7" id="KW-0597">Phosphoprotein</keyword>
<evidence type="ECO:0000256" key="1">
    <source>
        <dbReference type="ARBA" id="ARBA00000085"/>
    </source>
</evidence>
<dbReference type="PANTHER" id="PTHR43711:SF26">
    <property type="entry name" value="SENSOR HISTIDINE KINASE RCSC"/>
    <property type="match status" value="1"/>
</dbReference>
<dbReference type="Gene3D" id="3.40.50.2300">
    <property type="match status" value="1"/>
</dbReference>
<dbReference type="SUPFAM" id="SSF47384">
    <property type="entry name" value="Homodimeric domain of signal transducing histidine kinase"/>
    <property type="match status" value="1"/>
</dbReference>
<feature type="coiled-coil region" evidence="8">
    <location>
        <begin position="131"/>
        <end position="179"/>
    </location>
</feature>
<dbReference type="PROSITE" id="PS50110">
    <property type="entry name" value="RESPONSE_REGULATORY"/>
    <property type="match status" value="1"/>
</dbReference>
<evidence type="ECO:0000256" key="7">
    <source>
        <dbReference type="PROSITE-ProRule" id="PRU00169"/>
    </source>
</evidence>
<dbReference type="InterPro" id="IPR003661">
    <property type="entry name" value="HisK_dim/P_dom"/>
</dbReference>
<dbReference type="SUPFAM" id="SSF55874">
    <property type="entry name" value="ATPase domain of HSP90 chaperone/DNA topoisomerase II/histidine kinase"/>
    <property type="match status" value="1"/>
</dbReference>
<evidence type="ECO:0000256" key="2">
    <source>
        <dbReference type="ARBA" id="ARBA00012438"/>
    </source>
</evidence>
<keyword evidence="8" id="KW-0175">Coiled coil</keyword>
<evidence type="ECO:0000259" key="10">
    <source>
        <dbReference type="PROSITE" id="PS50110"/>
    </source>
</evidence>
<dbReference type="InterPro" id="IPR036890">
    <property type="entry name" value="HATPase_C_sf"/>
</dbReference>
<evidence type="ECO:0000259" key="9">
    <source>
        <dbReference type="PROSITE" id="PS50109"/>
    </source>
</evidence>
<evidence type="ECO:0000256" key="5">
    <source>
        <dbReference type="ARBA" id="ARBA00022777"/>
    </source>
</evidence>